<dbReference type="SUPFAM" id="SSF54285">
    <property type="entry name" value="MoaD/ThiS"/>
    <property type="match status" value="1"/>
</dbReference>
<dbReference type="Gene3D" id="3.10.20.280">
    <property type="entry name" value="RnfH-like"/>
    <property type="match status" value="1"/>
</dbReference>
<comment type="caution">
    <text evidence="3">The sequence shown here is derived from an EMBL/GenBank/DDBJ whole genome shotgun (WGS) entry which is preliminary data.</text>
</comment>
<protein>
    <recommendedName>
        <fullName evidence="2">UPF0125 protein GCM10009038_07460</fullName>
    </recommendedName>
</protein>
<dbReference type="PANTHER" id="PTHR37483">
    <property type="entry name" value="UPF0125 PROTEIN RATB"/>
    <property type="match status" value="1"/>
</dbReference>
<reference evidence="4" key="1">
    <citation type="journal article" date="2019" name="Int. J. Syst. Evol. Microbiol.">
        <title>The Global Catalogue of Microorganisms (GCM) 10K type strain sequencing project: providing services to taxonomists for standard genome sequencing and annotation.</title>
        <authorList>
            <consortium name="The Broad Institute Genomics Platform"/>
            <consortium name="The Broad Institute Genome Sequencing Center for Infectious Disease"/>
            <person name="Wu L."/>
            <person name="Ma J."/>
        </authorList>
    </citation>
    <scope>NUCLEOTIDE SEQUENCE [LARGE SCALE GENOMIC DNA]</scope>
    <source>
        <strain evidence="4">KCTC 32998</strain>
    </source>
</reference>
<dbReference type="EMBL" id="BMZI01000002">
    <property type="protein sequence ID" value="GHB12240.1"/>
    <property type="molecule type" value="Genomic_DNA"/>
</dbReference>
<evidence type="ECO:0000313" key="3">
    <source>
        <dbReference type="EMBL" id="GHB12240.1"/>
    </source>
</evidence>
<dbReference type="InterPro" id="IPR005346">
    <property type="entry name" value="RnfH"/>
</dbReference>
<dbReference type="PANTHER" id="PTHR37483:SF1">
    <property type="entry name" value="UPF0125 PROTEIN RATB"/>
    <property type="match status" value="1"/>
</dbReference>
<proteinExistence type="inferred from homology"/>
<dbReference type="Pfam" id="PF03658">
    <property type="entry name" value="Ub-RnfH"/>
    <property type="match status" value="1"/>
</dbReference>
<evidence type="ECO:0000313" key="4">
    <source>
        <dbReference type="Proteomes" id="UP000646745"/>
    </source>
</evidence>
<dbReference type="InterPro" id="IPR016155">
    <property type="entry name" value="Mopterin_synth/thiamin_S_b"/>
</dbReference>
<dbReference type="Proteomes" id="UP000646745">
    <property type="component" value="Unassembled WGS sequence"/>
</dbReference>
<dbReference type="InterPro" id="IPR037021">
    <property type="entry name" value="RnfH_sf"/>
</dbReference>
<dbReference type="HAMAP" id="MF_00460">
    <property type="entry name" value="UPF0125_RnfH"/>
    <property type="match status" value="1"/>
</dbReference>
<name>A0ABQ3DSI7_9GAMM</name>
<evidence type="ECO:0000256" key="1">
    <source>
        <dbReference type="ARBA" id="ARBA00010645"/>
    </source>
</evidence>
<gene>
    <name evidence="3" type="ORF">GCM10009038_07460</name>
</gene>
<comment type="similarity">
    <text evidence="1 2">Belongs to the UPF0125 (RnfH) family.</text>
</comment>
<accession>A0ABQ3DSI7</accession>
<keyword evidence="4" id="KW-1185">Reference proteome</keyword>
<organism evidence="3 4">
    <name type="scientific">Salinicola rhizosphaerae</name>
    <dbReference type="NCBI Taxonomy" id="1443141"/>
    <lineage>
        <taxon>Bacteria</taxon>
        <taxon>Pseudomonadati</taxon>
        <taxon>Pseudomonadota</taxon>
        <taxon>Gammaproteobacteria</taxon>
        <taxon>Oceanospirillales</taxon>
        <taxon>Halomonadaceae</taxon>
        <taxon>Salinicola</taxon>
    </lineage>
</organism>
<sequence>MSVTTPFVEVAFATPTRQVIVDVALTPGMTAKEAVIAADLPARVPAWDATAIERLPIGIFGARLRDPARHELSPGDRVEVYRPLEIDPKQARRDRAARTSD</sequence>
<evidence type="ECO:0000256" key="2">
    <source>
        <dbReference type="HAMAP-Rule" id="MF_00460"/>
    </source>
</evidence>